<dbReference type="PANTHER" id="PTHR28663:SF1">
    <property type="entry name" value="CILIA- AND FLAGELLA- ASSOCIATED PROTEIN 210"/>
    <property type="match status" value="1"/>
</dbReference>
<feature type="domain" description="Trichohyalin-plectin-homology" evidence="4">
    <location>
        <begin position="145"/>
        <end position="285"/>
    </location>
</feature>
<dbReference type="Proteomes" id="UP001176940">
    <property type="component" value="Unassembled WGS sequence"/>
</dbReference>
<evidence type="ECO:0000259" key="4">
    <source>
        <dbReference type="Pfam" id="PF13868"/>
    </source>
</evidence>
<feature type="region of interest" description="Disordered" evidence="3">
    <location>
        <begin position="1"/>
        <end position="37"/>
    </location>
</feature>
<gene>
    <name evidence="5" type="ORF">RIMI_LOCUS2119524</name>
</gene>
<comment type="caution">
    <text evidence="5">The sequence shown here is derived from an EMBL/GenBank/DDBJ whole genome shotgun (WGS) entry which is preliminary data.</text>
</comment>
<dbReference type="InterPro" id="IPR039986">
    <property type="entry name" value="CFAP210"/>
</dbReference>
<sequence>MMMMAAAPVPVVRHGRRKGSSRKQTERLPGNMADAADTTVDLREVTVLPRAEWERITNHGNSLEKKARKVYEERKEREDLHLRSKELVKNWTNTISGLRREKLQAKKLREEKEEEEKKRIDLEEARYQAEKRRRQAIEDARVKQYNQSDKVKTFHSALLLTEVIRERDAQMELKNKRMTMNSRQDTDALAKMQRELEETVYSDQQKALQRSTGRKNNASDLMKLMEEHRHAADLEKQADDRESAEIQRQARLYEWEMNKLAKLKVEEKKEIMKTHQTSCELLRNRWMKRTMT</sequence>
<accession>A0ABN9KUC4</accession>
<name>A0ABN9KUC4_9NEOB</name>
<reference evidence="5" key="1">
    <citation type="submission" date="2023-07" db="EMBL/GenBank/DDBJ databases">
        <authorList>
            <person name="Stuckert A."/>
        </authorList>
    </citation>
    <scope>NUCLEOTIDE SEQUENCE</scope>
</reference>
<dbReference type="EMBL" id="CAUEEQ010002891">
    <property type="protein sequence ID" value="CAJ0923909.1"/>
    <property type="molecule type" value="Genomic_DNA"/>
</dbReference>
<keyword evidence="1 2" id="KW-0175">Coiled coil</keyword>
<dbReference type="PANTHER" id="PTHR28663">
    <property type="entry name" value="COILED-COIL DOMAIN-CONTAINING PROTEIN 173"/>
    <property type="match status" value="1"/>
</dbReference>
<keyword evidence="6" id="KW-1185">Reference proteome</keyword>
<evidence type="ECO:0000313" key="5">
    <source>
        <dbReference type="EMBL" id="CAJ0923909.1"/>
    </source>
</evidence>
<evidence type="ECO:0000313" key="6">
    <source>
        <dbReference type="Proteomes" id="UP001176940"/>
    </source>
</evidence>
<dbReference type="Pfam" id="PF13868">
    <property type="entry name" value="TPH"/>
    <property type="match status" value="1"/>
</dbReference>
<feature type="compositionally biased region" description="Low complexity" evidence="3">
    <location>
        <begin position="1"/>
        <end position="12"/>
    </location>
</feature>
<feature type="coiled-coil region" evidence="2">
    <location>
        <begin position="95"/>
        <end position="140"/>
    </location>
</feature>
<proteinExistence type="predicted"/>
<protein>
    <recommendedName>
        <fullName evidence="4">Trichohyalin-plectin-homology domain-containing protein</fullName>
    </recommendedName>
</protein>
<evidence type="ECO:0000256" key="1">
    <source>
        <dbReference type="ARBA" id="ARBA00023054"/>
    </source>
</evidence>
<organism evidence="5 6">
    <name type="scientific">Ranitomeya imitator</name>
    <name type="common">mimic poison frog</name>
    <dbReference type="NCBI Taxonomy" id="111125"/>
    <lineage>
        <taxon>Eukaryota</taxon>
        <taxon>Metazoa</taxon>
        <taxon>Chordata</taxon>
        <taxon>Craniata</taxon>
        <taxon>Vertebrata</taxon>
        <taxon>Euteleostomi</taxon>
        <taxon>Amphibia</taxon>
        <taxon>Batrachia</taxon>
        <taxon>Anura</taxon>
        <taxon>Neobatrachia</taxon>
        <taxon>Hyloidea</taxon>
        <taxon>Dendrobatidae</taxon>
        <taxon>Dendrobatinae</taxon>
        <taxon>Ranitomeya</taxon>
    </lineage>
</organism>
<evidence type="ECO:0000256" key="3">
    <source>
        <dbReference type="SAM" id="MobiDB-lite"/>
    </source>
</evidence>
<evidence type="ECO:0000256" key="2">
    <source>
        <dbReference type="SAM" id="Coils"/>
    </source>
</evidence>
<dbReference type="InterPro" id="IPR043597">
    <property type="entry name" value="TPH_dom"/>
</dbReference>